<dbReference type="GO" id="GO:0048364">
    <property type="term" value="P:root development"/>
    <property type="evidence" value="ECO:0007669"/>
    <property type="project" value="InterPro"/>
</dbReference>
<evidence type="ECO:0000256" key="1">
    <source>
        <dbReference type="SAM" id="Coils"/>
    </source>
</evidence>
<keyword evidence="3" id="KW-1185">Reference proteome</keyword>
<dbReference type="PANTHER" id="PTHR33070">
    <property type="entry name" value="OS06G0725500 PROTEIN"/>
    <property type="match status" value="1"/>
</dbReference>
<evidence type="ECO:0000313" key="2">
    <source>
        <dbReference type="EMBL" id="CAI9260151.1"/>
    </source>
</evidence>
<dbReference type="InterPro" id="IPR004320">
    <property type="entry name" value="BPS1_pln"/>
</dbReference>
<keyword evidence="1" id="KW-0175">Coiled coil</keyword>
<accession>A0AA35UTG4</accession>
<reference evidence="2" key="1">
    <citation type="submission" date="2023-04" db="EMBL/GenBank/DDBJ databases">
        <authorList>
            <person name="Vijverberg K."/>
            <person name="Xiong W."/>
            <person name="Schranz E."/>
        </authorList>
    </citation>
    <scope>NUCLEOTIDE SEQUENCE</scope>
</reference>
<dbReference type="EMBL" id="OX465086">
    <property type="protein sequence ID" value="CAI9260151.1"/>
    <property type="molecule type" value="Genomic_DNA"/>
</dbReference>
<feature type="coiled-coil region" evidence="1">
    <location>
        <begin position="192"/>
        <end position="222"/>
    </location>
</feature>
<evidence type="ECO:0000313" key="3">
    <source>
        <dbReference type="Proteomes" id="UP001177003"/>
    </source>
</evidence>
<name>A0AA35UTG4_LACSI</name>
<dbReference type="Pfam" id="PF03087">
    <property type="entry name" value="BPS1"/>
    <property type="match status" value="1"/>
</dbReference>
<dbReference type="AlphaFoldDB" id="A0AA35UTG4"/>
<proteinExistence type="predicted"/>
<protein>
    <submittedName>
        <fullName evidence="2">Uncharacterized protein</fullName>
    </submittedName>
</protein>
<gene>
    <name evidence="2" type="ORF">LSALG_LOCUS995</name>
</gene>
<organism evidence="2 3">
    <name type="scientific">Lactuca saligna</name>
    <name type="common">Willowleaf lettuce</name>
    <dbReference type="NCBI Taxonomy" id="75948"/>
    <lineage>
        <taxon>Eukaryota</taxon>
        <taxon>Viridiplantae</taxon>
        <taxon>Streptophyta</taxon>
        <taxon>Embryophyta</taxon>
        <taxon>Tracheophyta</taxon>
        <taxon>Spermatophyta</taxon>
        <taxon>Magnoliopsida</taxon>
        <taxon>eudicotyledons</taxon>
        <taxon>Gunneridae</taxon>
        <taxon>Pentapetalae</taxon>
        <taxon>asterids</taxon>
        <taxon>campanulids</taxon>
        <taxon>Asterales</taxon>
        <taxon>Asteraceae</taxon>
        <taxon>Cichorioideae</taxon>
        <taxon>Cichorieae</taxon>
        <taxon>Lactucinae</taxon>
        <taxon>Lactuca</taxon>
    </lineage>
</organism>
<sequence length="236" mass="26885">MSCSSFESLRDLHDSVNNLLRSSDMKRVLSHHKHDQKWVQKVSESSLKMLDSCGSTKDILSLVKGHIQELQSTFRRASNGETEKKLTAYSFQRKELRKQMLKRLNSLKKMKNATGVTGHDTMIDDNQIIVTNVLKEVRETIVILLESVMLLMSMPNPSPSTTNLMINCNGVFAAKVKFTRVNSLSPWEDCDVQALQSAIERLEAVESAMEDLEVELECIFKRLMRTRVLLLNILTN</sequence>
<dbReference type="PANTHER" id="PTHR33070:SF7">
    <property type="entry name" value="RX N-TERMINAL DOMAIN-CONTAINING PROTEIN"/>
    <property type="match status" value="1"/>
</dbReference>
<dbReference type="GO" id="GO:0048367">
    <property type="term" value="P:shoot system development"/>
    <property type="evidence" value="ECO:0007669"/>
    <property type="project" value="InterPro"/>
</dbReference>
<dbReference type="Proteomes" id="UP001177003">
    <property type="component" value="Chromosome 0"/>
</dbReference>